<dbReference type="AlphaFoldDB" id="A0A7D5IVB3"/>
<sequence length="91" mass="9363">MSEPETVTVPELVGQPVHIAREMAAAVGLGLASGDPDGPGLGSRTWPGVFWVTAQEPSPGSAIERGSQVQIIFVEDGQTRSDVPVATGGPR</sequence>
<dbReference type="Proteomes" id="UP000509638">
    <property type="component" value="Chromosome"/>
</dbReference>
<accession>A0A7D5IVB3</accession>
<evidence type="ECO:0000313" key="3">
    <source>
        <dbReference type="Proteomes" id="UP000509638"/>
    </source>
</evidence>
<dbReference type="EMBL" id="CP058316">
    <property type="protein sequence ID" value="QLD10456.1"/>
    <property type="molecule type" value="Genomic_DNA"/>
</dbReference>
<dbReference type="Gene3D" id="3.30.10.20">
    <property type="match status" value="1"/>
</dbReference>
<dbReference type="PROSITE" id="PS51178">
    <property type="entry name" value="PASTA"/>
    <property type="match status" value="1"/>
</dbReference>
<reference evidence="2 3" key="1">
    <citation type="submission" date="2020-06" db="EMBL/GenBank/DDBJ databases">
        <authorList>
            <person name="Jo H."/>
        </authorList>
    </citation>
    <scope>NUCLEOTIDE SEQUENCE [LARGE SCALE GENOMIC DNA]</scope>
    <source>
        <strain evidence="2 3">I46</strain>
    </source>
</reference>
<dbReference type="Pfam" id="PF03793">
    <property type="entry name" value="PASTA"/>
    <property type="match status" value="1"/>
</dbReference>
<name>A0A7D5IVB3_9MICO</name>
<proteinExistence type="predicted"/>
<feature type="domain" description="PASTA" evidence="1">
    <location>
        <begin position="3"/>
        <end position="75"/>
    </location>
</feature>
<dbReference type="InterPro" id="IPR005543">
    <property type="entry name" value="PASTA_dom"/>
</dbReference>
<evidence type="ECO:0000313" key="2">
    <source>
        <dbReference type="EMBL" id="QLD10456.1"/>
    </source>
</evidence>
<protein>
    <submittedName>
        <fullName evidence="2">PASTA domain-containing protein</fullName>
    </submittedName>
</protein>
<organism evidence="2 3">
    <name type="scientific">Microbacterium oleivorans</name>
    <dbReference type="NCBI Taxonomy" id="273677"/>
    <lineage>
        <taxon>Bacteria</taxon>
        <taxon>Bacillati</taxon>
        <taxon>Actinomycetota</taxon>
        <taxon>Actinomycetes</taxon>
        <taxon>Micrococcales</taxon>
        <taxon>Microbacteriaceae</taxon>
        <taxon>Microbacterium</taxon>
    </lineage>
</organism>
<evidence type="ECO:0000259" key="1">
    <source>
        <dbReference type="PROSITE" id="PS51178"/>
    </source>
</evidence>
<gene>
    <name evidence="2" type="ORF">HW566_00825</name>
</gene>